<dbReference type="SUPFAM" id="SSF48371">
    <property type="entry name" value="ARM repeat"/>
    <property type="match status" value="1"/>
</dbReference>
<proteinExistence type="predicted"/>
<sequence length="1383" mass="145103">MPRAPKTATQSKRPRGEEKQKDAMKEAKGQRKANGQALPLIGELAGACGAWAANPSGALPLEQIRELSHKAWEAKMGSWSSSTAPVKDLDMGPLEDALPAVFKALERTCLASESGSLRAQNGLAGLALAALVLDLSAMRTAPEVQPGEEAVAKAMSFLWHQARFFLPGRLEAKAFSDASTLALALARGLRSVHHVMARRSYAGHALPAASLVHKSAPLAGQCAALAAGGASTQAAKALATLGDAAGDLLVALSGCGCTEASMQSSAVSEMSRLCTQGPMYRGCSSGSLLALLLRSVAAQLLPLKIHSKAPKELQILCRDHLARSEARASALCAALVQHGLLEAERKDQVQLLVQQLVALCQDPRWAAAPLLCRRLALALFRVAGASRAVELDCAQREEATKLLASVAGALCAQRAGSSEPVDVAPLKRWAGEGGQLGALTRFLASDSAASSASALRAPAGELQSSAVPAGSGWCNAAALLCFAAEPREKAAKGKEKAAKPRDATAWALQAWAEFGHLPAPGDASDASEPPIRATRCAASLYRKLQWGDASSLLSRTRTGALESLLSLAKSSPLAHVRRQALLGLGAACATEAELICSRCMAEAVAAGLQDEAAFARLAALELVAQLKPQGADGSARVKELRQLARQRLADCSVLVRRGAFRAALGWLEELEMPGQLAEAGELLRRLRTETPQIRAQALPVLQRLLFDDDAEVSVARLRAVHVQSGAGCLGVRDLLAARCKALEEKGGEAQATAAMEHLAKCTMKLLAGSSPETVEDSSREGSAPSFALLEQLSLERPEALHRQLGQFLPWLAASDVSGSLERPMAACGILAQVLPSWGAAASSLAKQKMARDLARSLARLLDEHTAPATDLGQLARQAVRCLAAVAEHLGAAGPQARELLMGHFGRSIRVLAEDVEDGQRLCRHSWILGSLLEFLDRGSLEQLAQAMARLPSSGASLAQCARSALLLLSEGCRSKSARPAMISALGFALKRFPELLDAEEAGVASPLALLRLALQGPAKARAAEAFAALSAGYQEAAEKGSPDCVKQPARSSASVAAQKLASLQPELLGALDAACYGPLLAGLRSLCDLGVLHPASTLPNILAATVAAPAIAAAHARPLLLRLVESSPPLLAQRLGAGLQLAAEKLAAEGYVEVYSESWRFQAVCEAYAEFLEGRALRDQFLTSLLGDLGSGLKLQLAVGILARLPLSKEPELARVFHCAVRFLTLKVAPLLDEAAEDAPGAEDARLCACGAVLHRLCVQWLGLVGGELVRQMRETWAQPTLATDFDQALPMSFKRRSVVDLSELWRLEGVESHGLLLREMENSPLLGKAVRPAALAAPKAVPKKRSAEEPKGPKAKARKQATEAAASAKAAAVAMSKAAAGA</sequence>
<name>A0AA36JEF4_9DINO</name>
<evidence type="ECO:0008006" key="4">
    <source>
        <dbReference type="Google" id="ProtNLM"/>
    </source>
</evidence>
<keyword evidence="3" id="KW-1185">Reference proteome</keyword>
<protein>
    <recommendedName>
        <fullName evidence="4">Sister chromatid cohesion protein</fullName>
    </recommendedName>
</protein>
<evidence type="ECO:0000313" key="3">
    <source>
        <dbReference type="Proteomes" id="UP001178507"/>
    </source>
</evidence>
<comment type="caution">
    <text evidence="2">The sequence shown here is derived from an EMBL/GenBank/DDBJ whole genome shotgun (WGS) entry which is preliminary data.</text>
</comment>
<gene>
    <name evidence="2" type="ORF">EVOR1521_LOCUS26683</name>
</gene>
<feature type="region of interest" description="Disordered" evidence="1">
    <location>
        <begin position="1"/>
        <end position="34"/>
    </location>
</feature>
<accession>A0AA36JEF4</accession>
<evidence type="ECO:0000313" key="2">
    <source>
        <dbReference type="EMBL" id="CAJ1404171.1"/>
    </source>
</evidence>
<reference evidence="2" key="1">
    <citation type="submission" date="2023-08" db="EMBL/GenBank/DDBJ databases">
        <authorList>
            <person name="Chen Y."/>
            <person name="Shah S."/>
            <person name="Dougan E. K."/>
            <person name="Thang M."/>
            <person name="Chan C."/>
        </authorList>
    </citation>
    <scope>NUCLEOTIDE SEQUENCE</scope>
</reference>
<evidence type="ECO:0000256" key="1">
    <source>
        <dbReference type="SAM" id="MobiDB-lite"/>
    </source>
</evidence>
<dbReference type="Proteomes" id="UP001178507">
    <property type="component" value="Unassembled WGS sequence"/>
</dbReference>
<dbReference type="EMBL" id="CAUJNA010003527">
    <property type="protein sequence ID" value="CAJ1404171.1"/>
    <property type="molecule type" value="Genomic_DNA"/>
</dbReference>
<dbReference type="InterPro" id="IPR016024">
    <property type="entry name" value="ARM-type_fold"/>
</dbReference>
<feature type="region of interest" description="Disordered" evidence="1">
    <location>
        <begin position="1338"/>
        <end position="1366"/>
    </location>
</feature>
<feature type="compositionally biased region" description="Basic and acidic residues" evidence="1">
    <location>
        <begin position="14"/>
        <end position="29"/>
    </location>
</feature>
<organism evidence="2 3">
    <name type="scientific">Effrenium voratum</name>
    <dbReference type="NCBI Taxonomy" id="2562239"/>
    <lineage>
        <taxon>Eukaryota</taxon>
        <taxon>Sar</taxon>
        <taxon>Alveolata</taxon>
        <taxon>Dinophyceae</taxon>
        <taxon>Suessiales</taxon>
        <taxon>Symbiodiniaceae</taxon>
        <taxon>Effrenium</taxon>
    </lineage>
</organism>